<dbReference type="AlphaFoldDB" id="A0A6N3FS28"/>
<feature type="transmembrane region" description="Helical" evidence="1">
    <location>
        <begin position="68"/>
        <end position="87"/>
    </location>
</feature>
<proteinExistence type="predicted"/>
<evidence type="ECO:0000256" key="1">
    <source>
        <dbReference type="SAM" id="Phobius"/>
    </source>
</evidence>
<keyword evidence="1" id="KW-0812">Transmembrane</keyword>
<dbReference type="RefSeq" id="WP_156627239.1">
    <property type="nucleotide sequence ID" value="NZ_CACRTO010000041.1"/>
</dbReference>
<protein>
    <recommendedName>
        <fullName evidence="3">DUF5658 domain-containing protein</fullName>
    </recommendedName>
</protein>
<keyword evidence="1" id="KW-0472">Membrane</keyword>
<keyword evidence="1" id="KW-1133">Transmembrane helix</keyword>
<sequence>MIIVWLICIENILDYIICKNEKIYTKEFLQTIFEDRVMLLGGCQCSVIGINFFINMIEMNNLLEIHSFSIFIVLILEFIKLILILKIPKNKLSIGIFIVKIFCFLGMSILLIQKII</sequence>
<evidence type="ECO:0008006" key="3">
    <source>
        <dbReference type="Google" id="ProtNLM"/>
    </source>
</evidence>
<feature type="transmembrane region" description="Helical" evidence="1">
    <location>
        <begin position="93"/>
        <end position="112"/>
    </location>
</feature>
<evidence type="ECO:0000313" key="2">
    <source>
        <dbReference type="EMBL" id="VYU54333.1"/>
    </source>
</evidence>
<reference evidence="2" key="1">
    <citation type="submission" date="2019-11" db="EMBL/GenBank/DDBJ databases">
        <authorList>
            <person name="Feng L."/>
        </authorList>
    </citation>
    <scope>NUCLEOTIDE SEQUENCE</scope>
    <source>
        <strain evidence="2">CTertiumLFYP3</strain>
    </source>
</reference>
<organism evidence="2">
    <name type="scientific">Clostridium tertium</name>
    <dbReference type="NCBI Taxonomy" id="1559"/>
    <lineage>
        <taxon>Bacteria</taxon>
        <taxon>Bacillati</taxon>
        <taxon>Bacillota</taxon>
        <taxon>Clostridia</taxon>
        <taxon>Eubacteriales</taxon>
        <taxon>Clostridiaceae</taxon>
        <taxon>Clostridium</taxon>
    </lineage>
</organism>
<accession>A0A6N3FS28</accession>
<name>A0A6N3FS28_9CLOT</name>
<gene>
    <name evidence="2" type="ORF">CTLFYP3_02794</name>
</gene>
<dbReference type="EMBL" id="CACRTO010000041">
    <property type="protein sequence ID" value="VYU54333.1"/>
    <property type="molecule type" value="Genomic_DNA"/>
</dbReference>